<dbReference type="InterPro" id="IPR002724">
    <property type="entry name" value="Pyruvoyl-dep_arg_deCO2ase"/>
</dbReference>
<gene>
    <name evidence="1" type="ORF">METZ01_LOCUS442460</name>
</gene>
<name>A0A382Z292_9ZZZZ</name>
<accession>A0A382Z292</accession>
<dbReference type="AlphaFoldDB" id="A0A382Z292"/>
<feature type="non-terminal residue" evidence="1">
    <location>
        <position position="1"/>
    </location>
</feature>
<evidence type="ECO:0008006" key="2">
    <source>
        <dbReference type="Google" id="ProtNLM"/>
    </source>
</evidence>
<sequence>KSWDEKKEIYRLSNQIVRTQNITQTAVGHKKGLWTTVIAAAVLVG</sequence>
<dbReference type="GO" id="GO:0006527">
    <property type="term" value="P:L-arginine catabolic process"/>
    <property type="evidence" value="ECO:0007669"/>
    <property type="project" value="InterPro"/>
</dbReference>
<dbReference type="Pfam" id="PF01862">
    <property type="entry name" value="PvlArgDC"/>
    <property type="match status" value="1"/>
</dbReference>
<protein>
    <recommendedName>
        <fullName evidence="2">Arginine decarboxylase</fullName>
    </recommendedName>
</protein>
<dbReference type="GO" id="GO:0008792">
    <property type="term" value="F:arginine decarboxylase activity"/>
    <property type="evidence" value="ECO:0007669"/>
    <property type="project" value="InterPro"/>
</dbReference>
<organism evidence="1">
    <name type="scientific">marine metagenome</name>
    <dbReference type="NCBI Taxonomy" id="408172"/>
    <lineage>
        <taxon>unclassified sequences</taxon>
        <taxon>metagenomes</taxon>
        <taxon>ecological metagenomes</taxon>
    </lineage>
</organism>
<reference evidence="1" key="1">
    <citation type="submission" date="2018-05" db="EMBL/GenBank/DDBJ databases">
        <authorList>
            <person name="Lanie J.A."/>
            <person name="Ng W.-L."/>
            <person name="Kazmierczak K.M."/>
            <person name="Andrzejewski T.M."/>
            <person name="Davidsen T.M."/>
            <person name="Wayne K.J."/>
            <person name="Tettelin H."/>
            <person name="Glass J.I."/>
            <person name="Rusch D."/>
            <person name="Podicherti R."/>
            <person name="Tsui H.-C.T."/>
            <person name="Winkler M.E."/>
        </authorList>
    </citation>
    <scope>NUCLEOTIDE SEQUENCE</scope>
</reference>
<dbReference type="EMBL" id="UINC01180421">
    <property type="protein sequence ID" value="SVD89606.1"/>
    <property type="molecule type" value="Genomic_DNA"/>
</dbReference>
<proteinExistence type="predicted"/>
<evidence type="ECO:0000313" key="1">
    <source>
        <dbReference type="EMBL" id="SVD89606.1"/>
    </source>
</evidence>